<dbReference type="RefSeq" id="WP_131758071.1">
    <property type="nucleotide sequence ID" value="NZ_CAACUY010000043.1"/>
</dbReference>
<proteinExistence type="predicted"/>
<dbReference type="Proteomes" id="UP001597063">
    <property type="component" value="Unassembled WGS sequence"/>
</dbReference>
<comment type="caution">
    <text evidence="1">The sequence shown here is derived from an EMBL/GenBank/DDBJ whole genome shotgun (WGS) entry which is preliminary data.</text>
</comment>
<protein>
    <recommendedName>
        <fullName evidence="3">YbaB/EbfC family DNA-binding protein</fullName>
    </recommendedName>
</protein>
<reference evidence="2" key="1">
    <citation type="journal article" date="2019" name="Int. J. Syst. Evol. Microbiol.">
        <title>The Global Catalogue of Microorganisms (GCM) 10K type strain sequencing project: providing services to taxonomists for standard genome sequencing and annotation.</title>
        <authorList>
            <consortium name="The Broad Institute Genomics Platform"/>
            <consortium name="The Broad Institute Genome Sequencing Center for Infectious Disease"/>
            <person name="Wu L."/>
            <person name="Ma J."/>
        </authorList>
    </citation>
    <scope>NUCLEOTIDE SEQUENCE [LARGE SCALE GENOMIC DNA]</scope>
    <source>
        <strain evidence="2">JCM 9371</strain>
    </source>
</reference>
<sequence>MPVRAVAVSEDERVRVTAADRRVEGIEVDARVLRLPLDEVAELLLHTVNGALERARPAAAVPDVPRVDVDEVRQALDRALDEGLVGMRRMTASLGEAVAQINRRANMRGSFEPPDLESLAERTRAVLDAARGGRPDGQDGQAEASAADGRVRVTVSWDGRVVRLVLESGIGVVDVTDGLRVAVNEALGEAEGMARRAVEPSPEFAEDVRAVQESGVRMLRDYAASLQDLMNSAEPK</sequence>
<evidence type="ECO:0008006" key="3">
    <source>
        <dbReference type="Google" id="ProtNLM"/>
    </source>
</evidence>
<name>A0ABW2XMS4_9ACTN</name>
<organism evidence="1 2">
    <name type="scientific">Actinomadura fibrosa</name>
    <dbReference type="NCBI Taxonomy" id="111802"/>
    <lineage>
        <taxon>Bacteria</taxon>
        <taxon>Bacillati</taxon>
        <taxon>Actinomycetota</taxon>
        <taxon>Actinomycetes</taxon>
        <taxon>Streptosporangiales</taxon>
        <taxon>Thermomonosporaceae</taxon>
        <taxon>Actinomadura</taxon>
    </lineage>
</organism>
<evidence type="ECO:0000313" key="1">
    <source>
        <dbReference type="EMBL" id="MFD0687861.1"/>
    </source>
</evidence>
<evidence type="ECO:0000313" key="2">
    <source>
        <dbReference type="Proteomes" id="UP001597063"/>
    </source>
</evidence>
<dbReference type="EMBL" id="JBHTGP010000013">
    <property type="protein sequence ID" value="MFD0687861.1"/>
    <property type="molecule type" value="Genomic_DNA"/>
</dbReference>
<keyword evidence="2" id="KW-1185">Reference proteome</keyword>
<gene>
    <name evidence="1" type="ORF">ACFQZM_25425</name>
</gene>
<accession>A0ABW2XMS4</accession>